<evidence type="ECO:0000256" key="1">
    <source>
        <dbReference type="PROSITE-ProRule" id="PRU00169"/>
    </source>
</evidence>
<sequence>MSKIMIVDDAAFMRAMLKQILLAMGNEVVAEASNGLEAVRLYPLVNPDLVTMDITMPEMDGIEALRNIRKLDPQAKVIMCSAMAQQKLVIDAITSGAKDFISKPFQEEKIVETINRAC</sequence>
<dbReference type="SMART" id="SM00448">
    <property type="entry name" value="REC"/>
    <property type="match status" value="1"/>
</dbReference>
<proteinExistence type="predicted"/>
<evidence type="ECO:0000259" key="2">
    <source>
        <dbReference type="PROSITE" id="PS50110"/>
    </source>
</evidence>
<reference evidence="3 4" key="1">
    <citation type="submission" date="2024-09" db="EMBL/GenBank/DDBJ databases">
        <authorList>
            <person name="Sun Q."/>
            <person name="Mori K."/>
        </authorList>
    </citation>
    <scope>NUCLEOTIDE SEQUENCE [LARGE SCALE GENOMIC DNA]</scope>
    <source>
        <strain evidence="3 4">CCM 7759</strain>
    </source>
</reference>
<dbReference type="SUPFAM" id="SSF52172">
    <property type="entry name" value="CheY-like"/>
    <property type="match status" value="1"/>
</dbReference>
<dbReference type="EMBL" id="JBHLWN010000045">
    <property type="protein sequence ID" value="MFC0213080.1"/>
    <property type="molecule type" value="Genomic_DNA"/>
</dbReference>
<dbReference type="RefSeq" id="WP_377470332.1">
    <property type="nucleotide sequence ID" value="NZ_JBHLWN010000045.1"/>
</dbReference>
<dbReference type="CDD" id="cd17542">
    <property type="entry name" value="REC_CheY"/>
    <property type="match status" value="1"/>
</dbReference>
<feature type="domain" description="Response regulatory" evidence="2">
    <location>
        <begin position="3"/>
        <end position="118"/>
    </location>
</feature>
<name>A0ABV6DKA8_9BACL</name>
<evidence type="ECO:0000313" key="4">
    <source>
        <dbReference type="Proteomes" id="UP001589776"/>
    </source>
</evidence>
<gene>
    <name evidence="3" type="ORF">ACFFK0_11535</name>
</gene>
<keyword evidence="1" id="KW-0597">Phosphoprotein</keyword>
<dbReference type="InterPro" id="IPR011006">
    <property type="entry name" value="CheY-like_superfamily"/>
</dbReference>
<protein>
    <submittedName>
        <fullName evidence="3">Response regulator</fullName>
    </submittedName>
</protein>
<organism evidence="3 4">
    <name type="scientific">Paenibacillus chartarius</name>
    <dbReference type="NCBI Taxonomy" id="747481"/>
    <lineage>
        <taxon>Bacteria</taxon>
        <taxon>Bacillati</taxon>
        <taxon>Bacillota</taxon>
        <taxon>Bacilli</taxon>
        <taxon>Bacillales</taxon>
        <taxon>Paenibacillaceae</taxon>
        <taxon>Paenibacillus</taxon>
    </lineage>
</organism>
<comment type="caution">
    <text evidence="3">The sequence shown here is derived from an EMBL/GenBank/DDBJ whole genome shotgun (WGS) entry which is preliminary data.</text>
</comment>
<dbReference type="PROSITE" id="PS50110">
    <property type="entry name" value="RESPONSE_REGULATORY"/>
    <property type="match status" value="1"/>
</dbReference>
<dbReference type="Gene3D" id="3.40.50.2300">
    <property type="match status" value="1"/>
</dbReference>
<dbReference type="InterPro" id="IPR001789">
    <property type="entry name" value="Sig_transdc_resp-reg_receiver"/>
</dbReference>
<evidence type="ECO:0000313" key="3">
    <source>
        <dbReference type="EMBL" id="MFC0213080.1"/>
    </source>
</evidence>
<keyword evidence="4" id="KW-1185">Reference proteome</keyword>
<accession>A0ABV6DKA8</accession>
<dbReference type="PANTHER" id="PTHR43228:SF1">
    <property type="entry name" value="TWO-COMPONENT RESPONSE REGULATOR ARR22"/>
    <property type="match status" value="1"/>
</dbReference>
<dbReference type="Pfam" id="PF00072">
    <property type="entry name" value="Response_reg"/>
    <property type="match status" value="1"/>
</dbReference>
<dbReference type="InterPro" id="IPR052048">
    <property type="entry name" value="ST_Response_Regulator"/>
</dbReference>
<dbReference type="Proteomes" id="UP001589776">
    <property type="component" value="Unassembled WGS sequence"/>
</dbReference>
<feature type="modified residue" description="4-aspartylphosphate" evidence="1">
    <location>
        <position position="53"/>
    </location>
</feature>
<dbReference type="PANTHER" id="PTHR43228">
    <property type="entry name" value="TWO-COMPONENT RESPONSE REGULATOR"/>
    <property type="match status" value="1"/>
</dbReference>